<evidence type="ECO:0000256" key="2">
    <source>
        <dbReference type="ARBA" id="ARBA00022676"/>
    </source>
</evidence>
<reference evidence="5 6" key="1">
    <citation type="submission" date="2017-03" db="EMBL/GenBank/DDBJ databases">
        <authorList>
            <person name="Afonso C.L."/>
            <person name="Miller P.J."/>
            <person name="Scott M.A."/>
            <person name="Spackman E."/>
            <person name="Goraichik I."/>
            <person name="Dimitrov K.M."/>
            <person name="Suarez D.L."/>
            <person name="Swayne D.E."/>
        </authorList>
    </citation>
    <scope>NUCLEOTIDE SEQUENCE [LARGE SCALE GENOMIC DNA]</scope>
    <source>
        <strain evidence="5">Genome sequencing of Nitrospira japonica strain NJ11</strain>
    </source>
</reference>
<accession>A0A1W1I0A3</accession>
<keyword evidence="2" id="KW-0328">Glycosyltransferase</keyword>
<organism evidence="5 6">
    <name type="scientific">Nitrospira japonica</name>
    <dbReference type="NCBI Taxonomy" id="1325564"/>
    <lineage>
        <taxon>Bacteria</taxon>
        <taxon>Pseudomonadati</taxon>
        <taxon>Nitrospirota</taxon>
        <taxon>Nitrospiria</taxon>
        <taxon>Nitrospirales</taxon>
        <taxon>Nitrospiraceae</taxon>
        <taxon>Nitrospira</taxon>
    </lineage>
</organism>
<gene>
    <name evidence="5" type="ORF">NSJP_0242</name>
</gene>
<dbReference type="InterPro" id="IPR029044">
    <property type="entry name" value="Nucleotide-diphossugar_trans"/>
</dbReference>
<comment type="similarity">
    <text evidence="1">Belongs to the glycosyltransferase 2 family.</text>
</comment>
<dbReference type="KEGG" id="nja:NSJP_0242"/>
<name>A0A1W1I0A3_9BACT</name>
<keyword evidence="3 5" id="KW-0808">Transferase</keyword>
<dbReference type="GO" id="GO:0016757">
    <property type="term" value="F:glycosyltransferase activity"/>
    <property type="evidence" value="ECO:0007669"/>
    <property type="project" value="UniProtKB-KW"/>
</dbReference>
<evidence type="ECO:0000256" key="1">
    <source>
        <dbReference type="ARBA" id="ARBA00006739"/>
    </source>
</evidence>
<sequence>MSETATKKSSRPTVFAVIPVFNRLALTRDCLRCLQAQSYSRLVIIVADGGSSDGTEDAIKREYPSVVLIRGDRELWWTGAMRVGIEYALEHRTSDEDVVLMMNNDTLIDSYYVETLVRVSREHKAAVGGLIVDSEEPSRIVDAGESIDWESYTFPVKTTVGAGEVFYDQIDLLSGRGTLVPMTMILQAGNVNAEVFPHYIADCEFFCRLRRHGFRLGVSYEAVVLAKVAETGIVLKSSRLKVREAWELLFSERSAENIRNHWRFIHHCAPVQWRSRAKRLLVLRQLRMIVLKTWMEWVAFPFLWCAQGLRRRSS</sequence>
<proteinExistence type="inferred from homology"/>
<dbReference type="STRING" id="1325564.NSJP_0242"/>
<dbReference type="InterPro" id="IPR001173">
    <property type="entry name" value="Glyco_trans_2-like"/>
</dbReference>
<dbReference type="EMBL" id="LT828648">
    <property type="protein sequence ID" value="SLM46414.1"/>
    <property type="molecule type" value="Genomic_DNA"/>
</dbReference>
<dbReference type="SUPFAM" id="SSF53448">
    <property type="entry name" value="Nucleotide-diphospho-sugar transferases"/>
    <property type="match status" value="1"/>
</dbReference>
<dbReference type="PANTHER" id="PTHR43179:SF12">
    <property type="entry name" value="GALACTOFURANOSYLTRANSFERASE GLFT2"/>
    <property type="match status" value="1"/>
</dbReference>
<dbReference type="OrthoDB" id="8416156at2"/>
<evidence type="ECO:0000313" key="6">
    <source>
        <dbReference type="Proteomes" id="UP000192042"/>
    </source>
</evidence>
<protein>
    <submittedName>
        <fullName evidence="5">Putative glycosyltransferase</fullName>
    </submittedName>
</protein>
<dbReference type="AlphaFoldDB" id="A0A1W1I0A3"/>
<evidence type="ECO:0000313" key="5">
    <source>
        <dbReference type="EMBL" id="SLM46414.1"/>
    </source>
</evidence>
<dbReference type="RefSeq" id="WP_080885107.1">
    <property type="nucleotide sequence ID" value="NZ_LT828648.1"/>
</dbReference>
<dbReference type="Pfam" id="PF00535">
    <property type="entry name" value="Glycos_transf_2"/>
    <property type="match status" value="1"/>
</dbReference>
<feature type="domain" description="Glycosyltransferase 2-like" evidence="4">
    <location>
        <begin position="17"/>
        <end position="144"/>
    </location>
</feature>
<evidence type="ECO:0000259" key="4">
    <source>
        <dbReference type="Pfam" id="PF00535"/>
    </source>
</evidence>
<dbReference type="Gene3D" id="3.90.550.10">
    <property type="entry name" value="Spore Coat Polysaccharide Biosynthesis Protein SpsA, Chain A"/>
    <property type="match status" value="1"/>
</dbReference>
<dbReference type="PANTHER" id="PTHR43179">
    <property type="entry name" value="RHAMNOSYLTRANSFERASE WBBL"/>
    <property type="match status" value="1"/>
</dbReference>
<keyword evidence="6" id="KW-1185">Reference proteome</keyword>
<dbReference type="Proteomes" id="UP000192042">
    <property type="component" value="Chromosome I"/>
</dbReference>
<evidence type="ECO:0000256" key="3">
    <source>
        <dbReference type="ARBA" id="ARBA00022679"/>
    </source>
</evidence>